<proteinExistence type="predicted"/>
<dbReference type="EMBL" id="JACEEZ010017075">
    <property type="protein sequence ID" value="KAG0717804.1"/>
    <property type="molecule type" value="Genomic_DNA"/>
</dbReference>
<comment type="caution">
    <text evidence="1">The sequence shown here is derived from an EMBL/GenBank/DDBJ whole genome shotgun (WGS) entry which is preliminary data.</text>
</comment>
<name>A0A8J4Y7P9_CHIOP</name>
<sequence>MPLLAVHQSNEEGHSFHSGLLSTSQRQLGFQHLKLEAVDGLGHPPGLMESSRTAEWFGWTFTTEEQVRDGEVFIVLLGWSFDIRASFRKANASSFSLLAVSLVAKNSTRSSDVSTVSLCEESTKDHRSRSRFEDSNVRTRGRAEAGFEDILQDHLVDMMAAGQPKQASSEFLLNPNASTLHHASVRSRGVETEGDDLVPDARFVHLLQDHCSHVSASRIRACRDPKKELGVIFPCEEDGDAVLRIAREGREEFSVPMQGRIPLRYLLVPQCHDLLGGLLSPRNSCSMDRALRDRHTPNVHSKNLSGSCER</sequence>
<protein>
    <submittedName>
        <fullName evidence="1">Uncharacterized protein</fullName>
    </submittedName>
</protein>
<reference evidence="1" key="1">
    <citation type="submission" date="2020-07" db="EMBL/GenBank/DDBJ databases">
        <title>The High-quality genome of the commercially important snow crab, Chionoecetes opilio.</title>
        <authorList>
            <person name="Jeong J.-H."/>
            <person name="Ryu S."/>
        </authorList>
    </citation>
    <scope>NUCLEOTIDE SEQUENCE</scope>
    <source>
        <strain evidence="1">MADBK_172401_WGS</strain>
        <tissue evidence="1">Digestive gland</tissue>
    </source>
</reference>
<organism evidence="1 2">
    <name type="scientific">Chionoecetes opilio</name>
    <name type="common">Atlantic snow crab</name>
    <name type="synonym">Cancer opilio</name>
    <dbReference type="NCBI Taxonomy" id="41210"/>
    <lineage>
        <taxon>Eukaryota</taxon>
        <taxon>Metazoa</taxon>
        <taxon>Ecdysozoa</taxon>
        <taxon>Arthropoda</taxon>
        <taxon>Crustacea</taxon>
        <taxon>Multicrustacea</taxon>
        <taxon>Malacostraca</taxon>
        <taxon>Eumalacostraca</taxon>
        <taxon>Eucarida</taxon>
        <taxon>Decapoda</taxon>
        <taxon>Pleocyemata</taxon>
        <taxon>Brachyura</taxon>
        <taxon>Eubrachyura</taxon>
        <taxon>Majoidea</taxon>
        <taxon>Majidae</taxon>
        <taxon>Chionoecetes</taxon>
    </lineage>
</organism>
<gene>
    <name evidence="1" type="ORF">GWK47_053700</name>
</gene>
<accession>A0A8J4Y7P9</accession>
<evidence type="ECO:0000313" key="1">
    <source>
        <dbReference type="EMBL" id="KAG0717804.1"/>
    </source>
</evidence>
<evidence type="ECO:0000313" key="2">
    <source>
        <dbReference type="Proteomes" id="UP000770661"/>
    </source>
</evidence>
<keyword evidence="2" id="KW-1185">Reference proteome</keyword>
<dbReference type="AlphaFoldDB" id="A0A8J4Y7P9"/>
<dbReference type="Proteomes" id="UP000770661">
    <property type="component" value="Unassembled WGS sequence"/>
</dbReference>